<reference evidence="1 2" key="1">
    <citation type="submission" date="2024-02" db="EMBL/GenBank/DDBJ databases">
        <authorList>
            <person name="Vignale AGUSTIN F."/>
            <person name="Sosa J E."/>
            <person name="Modenutti C."/>
        </authorList>
    </citation>
    <scope>NUCLEOTIDE SEQUENCE [LARGE SCALE GENOMIC DNA]</scope>
</reference>
<evidence type="ECO:0000313" key="1">
    <source>
        <dbReference type="EMBL" id="CAK9148564.1"/>
    </source>
</evidence>
<gene>
    <name evidence="1" type="ORF">ILEXP_LOCUS16520</name>
</gene>
<protein>
    <submittedName>
        <fullName evidence="1">Uncharacterized protein</fullName>
    </submittedName>
</protein>
<comment type="caution">
    <text evidence="1">The sequence shown here is derived from an EMBL/GenBank/DDBJ whole genome shotgun (WGS) entry which is preliminary data.</text>
</comment>
<keyword evidence="2" id="KW-1185">Reference proteome</keyword>
<accession>A0ABC8RUH6</accession>
<organism evidence="1 2">
    <name type="scientific">Ilex paraguariensis</name>
    <name type="common">yerba mate</name>
    <dbReference type="NCBI Taxonomy" id="185542"/>
    <lineage>
        <taxon>Eukaryota</taxon>
        <taxon>Viridiplantae</taxon>
        <taxon>Streptophyta</taxon>
        <taxon>Embryophyta</taxon>
        <taxon>Tracheophyta</taxon>
        <taxon>Spermatophyta</taxon>
        <taxon>Magnoliopsida</taxon>
        <taxon>eudicotyledons</taxon>
        <taxon>Gunneridae</taxon>
        <taxon>Pentapetalae</taxon>
        <taxon>asterids</taxon>
        <taxon>campanulids</taxon>
        <taxon>Aquifoliales</taxon>
        <taxon>Aquifoliaceae</taxon>
        <taxon>Ilex</taxon>
    </lineage>
</organism>
<dbReference type="Gene3D" id="2.40.70.10">
    <property type="entry name" value="Acid Proteases"/>
    <property type="match status" value="1"/>
</dbReference>
<evidence type="ECO:0000313" key="2">
    <source>
        <dbReference type="Proteomes" id="UP001642360"/>
    </source>
</evidence>
<dbReference type="Proteomes" id="UP001642360">
    <property type="component" value="Unassembled WGS sequence"/>
</dbReference>
<sequence>MSLYDISIAGRRLRFPQGTFSKGCSIDSGASFSVIEQRAYTIILRVICTGGPPNYSHCLILVPKISIASNWSQNIHFDLFWSQPQTRLLFAVSVSVSVSMYHSHEGQSGHCTLRLLLSQSKVVMNCLFTSISTTTM</sequence>
<proteinExistence type="predicted"/>
<dbReference type="InterPro" id="IPR021109">
    <property type="entry name" value="Peptidase_aspartic_dom_sf"/>
</dbReference>
<dbReference type="EMBL" id="CAUOFW020001763">
    <property type="protein sequence ID" value="CAK9148564.1"/>
    <property type="molecule type" value="Genomic_DNA"/>
</dbReference>
<feature type="non-terminal residue" evidence="1">
    <location>
        <position position="136"/>
    </location>
</feature>
<name>A0ABC8RUH6_9AQUA</name>
<dbReference type="AlphaFoldDB" id="A0ABC8RUH6"/>